<organism evidence="1 2">
    <name type="scientific">Pochonia chlamydosporia 170</name>
    <dbReference type="NCBI Taxonomy" id="1380566"/>
    <lineage>
        <taxon>Eukaryota</taxon>
        <taxon>Fungi</taxon>
        <taxon>Dikarya</taxon>
        <taxon>Ascomycota</taxon>
        <taxon>Pezizomycotina</taxon>
        <taxon>Sordariomycetes</taxon>
        <taxon>Hypocreomycetidae</taxon>
        <taxon>Hypocreales</taxon>
        <taxon>Clavicipitaceae</taxon>
        <taxon>Pochonia</taxon>
    </lineage>
</organism>
<evidence type="ECO:0000313" key="1">
    <source>
        <dbReference type="EMBL" id="OAQ73044.1"/>
    </source>
</evidence>
<dbReference type="Proteomes" id="UP000078397">
    <property type="component" value="Unassembled WGS sequence"/>
</dbReference>
<keyword evidence="2" id="KW-1185">Reference proteome</keyword>
<accession>A0A179G5E1</accession>
<sequence>MADVTTTANAAQPTVCDHWSGTLSCGDGKNKMMIDWHWDVFTSYAVALEQCKRTRRLALRLASTPSAHWHPLATHWGIHWVQQKQPDQIKWDQTRPEEGARMSQLRPDIHDAPNVQLVVMRCWRHGLEGTSRTLAGKLAHRTRPG</sequence>
<dbReference type="EMBL" id="LSBJ02000001">
    <property type="protein sequence ID" value="OAQ73044.1"/>
    <property type="molecule type" value="Genomic_DNA"/>
</dbReference>
<proteinExistence type="predicted"/>
<gene>
    <name evidence="1" type="ORF">VFPPC_12915</name>
</gene>
<dbReference type="RefSeq" id="XP_018149127.1">
    <property type="nucleotide sequence ID" value="XM_018290692.1"/>
</dbReference>
<dbReference type="GeneID" id="28854686"/>
<reference evidence="1 2" key="1">
    <citation type="journal article" date="2016" name="PLoS Pathog.">
        <title>Biosynthesis of antibiotic leucinostatins in bio-control fungus Purpureocillium lilacinum and their inhibition on phytophthora revealed by genome mining.</title>
        <authorList>
            <person name="Wang G."/>
            <person name="Liu Z."/>
            <person name="Lin R."/>
            <person name="Li E."/>
            <person name="Mao Z."/>
            <person name="Ling J."/>
            <person name="Yang Y."/>
            <person name="Yin W.B."/>
            <person name="Xie B."/>
        </authorList>
    </citation>
    <scope>NUCLEOTIDE SEQUENCE [LARGE SCALE GENOMIC DNA]</scope>
    <source>
        <strain evidence="1">170</strain>
    </source>
</reference>
<name>A0A179G5E1_METCM</name>
<dbReference type="KEGG" id="pchm:VFPPC_12915"/>
<comment type="caution">
    <text evidence="1">The sequence shown here is derived from an EMBL/GenBank/DDBJ whole genome shotgun (WGS) entry which is preliminary data.</text>
</comment>
<dbReference type="AlphaFoldDB" id="A0A179G5E1"/>
<evidence type="ECO:0000313" key="2">
    <source>
        <dbReference type="Proteomes" id="UP000078397"/>
    </source>
</evidence>
<protein>
    <submittedName>
        <fullName evidence="1">Uncharacterized protein</fullName>
    </submittedName>
</protein>